<feature type="signal peptide" evidence="1">
    <location>
        <begin position="1"/>
        <end position="17"/>
    </location>
</feature>
<keyword evidence="2" id="KW-1185">Reference proteome</keyword>
<proteinExistence type="predicted"/>
<protein>
    <submittedName>
        <fullName evidence="3">Uncharacterized protein</fullName>
    </submittedName>
</protein>
<feature type="chain" id="PRO_5009313619" evidence="1">
    <location>
        <begin position="18"/>
        <end position="344"/>
    </location>
</feature>
<sequence length="344" mass="38973">MLATIPLLISLFCDCSGDTIDQPGAKYFNGKALVIPIEEDDTVQLLQRWHDQAFSGLFAAFANQRVDKLPEDEKLRLKQCSSKAPDPTKQAKCLVQALDAQKKKEAVDTLKYRPKNKAVKELLDMRKRIISKASSKTTSKMEKLAMLGRAYQMKPRIRKVKKTRQRRAITQRAAYSLISENDDITAVGAVARNVLTLLRALKNKTDSTSWTSTVINLREKAKKLRWQNEFEKRIRDKLNIDEDAVPTGKRKHGKSSLNVKSGRFTDHPEEDLLYQKIEEVESNDNETAKASVMKDAIGFLRDGVKLTLMLTGKNVSDFEKKTVKLASPRFMPVVPEEPDPNTVR</sequence>
<dbReference type="InterPro" id="IPR006954">
    <property type="entry name" value="Mlt-10-like"/>
</dbReference>
<dbReference type="AlphaFoldDB" id="A0A1I7ZLR3"/>
<dbReference type="Pfam" id="PF04870">
    <property type="entry name" value="Moulting_cycle"/>
    <property type="match status" value="1"/>
</dbReference>
<name>A0A1I7ZLR3_9BILA</name>
<accession>A0A1I7ZLR3</accession>
<evidence type="ECO:0000313" key="2">
    <source>
        <dbReference type="Proteomes" id="UP000095287"/>
    </source>
</evidence>
<evidence type="ECO:0000313" key="3">
    <source>
        <dbReference type="WBParaSite" id="L893_g2745.t1"/>
    </source>
</evidence>
<organism evidence="2 3">
    <name type="scientific">Steinernema glaseri</name>
    <dbReference type="NCBI Taxonomy" id="37863"/>
    <lineage>
        <taxon>Eukaryota</taxon>
        <taxon>Metazoa</taxon>
        <taxon>Ecdysozoa</taxon>
        <taxon>Nematoda</taxon>
        <taxon>Chromadorea</taxon>
        <taxon>Rhabditida</taxon>
        <taxon>Tylenchina</taxon>
        <taxon>Panagrolaimomorpha</taxon>
        <taxon>Strongyloidoidea</taxon>
        <taxon>Steinernematidae</taxon>
        <taxon>Steinernema</taxon>
    </lineage>
</organism>
<keyword evidence="1" id="KW-0732">Signal</keyword>
<dbReference type="WBParaSite" id="L893_g2745.t1">
    <property type="protein sequence ID" value="L893_g2745.t1"/>
    <property type="gene ID" value="L893_g2745"/>
</dbReference>
<evidence type="ECO:0000256" key="1">
    <source>
        <dbReference type="SAM" id="SignalP"/>
    </source>
</evidence>
<dbReference type="PANTHER" id="PTHR21523">
    <property type="match status" value="1"/>
</dbReference>
<dbReference type="Proteomes" id="UP000095287">
    <property type="component" value="Unplaced"/>
</dbReference>
<reference evidence="3" key="1">
    <citation type="submission" date="2016-11" db="UniProtKB">
        <authorList>
            <consortium name="WormBaseParasite"/>
        </authorList>
    </citation>
    <scope>IDENTIFICATION</scope>
</reference>
<dbReference type="PANTHER" id="PTHR21523:SF37">
    <property type="entry name" value="MLT-TEN (MLT-10) RELATED"/>
    <property type="match status" value="1"/>
</dbReference>